<dbReference type="InParanoid" id="A0A1Y2G4V4"/>
<gene>
    <name evidence="2" type="ORF">BCR35DRAFT_298604</name>
</gene>
<feature type="compositionally biased region" description="Polar residues" evidence="1">
    <location>
        <begin position="312"/>
        <end position="322"/>
    </location>
</feature>
<feature type="region of interest" description="Disordered" evidence="1">
    <location>
        <begin position="1"/>
        <end position="29"/>
    </location>
</feature>
<feature type="compositionally biased region" description="Low complexity" evidence="1">
    <location>
        <begin position="586"/>
        <end position="605"/>
    </location>
</feature>
<protein>
    <submittedName>
        <fullName evidence="2">Uncharacterized protein</fullName>
    </submittedName>
</protein>
<dbReference type="Proteomes" id="UP000193467">
    <property type="component" value="Unassembled WGS sequence"/>
</dbReference>
<name>A0A1Y2G4V4_9BASI</name>
<evidence type="ECO:0000313" key="2">
    <source>
        <dbReference type="EMBL" id="ORY92975.1"/>
    </source>
</evidence>
<dbReference type="AlphaFoldDB" id="A0A1Y2G4V4"/>
<sequence>MDTPTLGSRTTQAEAGGSGAGAGEPSYFSSLPVESLGALALATTEEDPFALHRSLGEVDTPRSAGGGKSYEGHVYGAGGQAQPPMDSPESARSSGGESGVLNLDEGEWSFDNLFFRPPPTNADRSILPQPTPIAMHRVSSSSRLTTTPTSSDDGRHALLISPSSTYDRDLVAESSGEHRLSIGESMRGERRSWTGSEASVYSAGEDPTFGRRVGGDLRLSLDDVFRYSQSTARPFEGEAEDEEERERPSSRASETWATAEDGGDEDEEDGQRRTLSPQSPADDLPTPAIRPSPTPAQGDWTASSFARDYLDSNDSQPPSRSHSAPADQLSFIDFTTARDSRQTLTSPTPTRRSDHSSRSGRGSFLEFGDGDSPSPPCPTQEQREVESRSSFLDEWSPPASPTHAAPLSFPVILATSSSDQGHPEATPSPPRLPQSPMSLDEGRFSDEPVQARAQGRESCLSVDSPRFALGARNSSGTLSSSRAGDVGAGTGGSSPMAGSFHSHFSKLDDFPSPPPLGSNEQLLPPSNSNRSTLHPLDRTRDSTQSLRRPRSMPQVPPSPPRAHADGGGGVKRRSSSFLDLYDEASRPLSTASSSSAYSRPDTRSSTSLRPWSTSQSSFATFFSGGGAKRETRR</sequence>
<feature type="compositionally biased region" description="Low complexity" evidence="1">
    <location>
        <begin position="612"/>
        <end position="622"/>
    </location>
</feature>
<proteinExistence type="predicted"/>
<feature type="region of interest" description="Disordered" evidence="1">
    <location>
        <begin position="227"/>
        <end position="633"/>
    </location>
</feature>
<feature type="compositionally biased region" description="Polar residues" evidence="1">
    <location>
        <begin position="518"/>
        <end position="532"/>
    </location>
</feature>
<feature type="compositionally biased region" description="Gly residues" evidence="1">
    <location>
        <begin position="64"/>
        <end position="79"/>
    </location>
</feature>
<evidence type="ECO:0000313" key="3">
    <source>
        <dbReference type="Proteomes" id="UP000193467"/>
    </source>
</evidence>
<keyword evidence="3" id="KW-1185">Reference proteome</keyword>
<dbReference type="EMBL" id="MCGR01000001">
    <property type="protein sequence ID" value="ORY92975.1"/>
    <property type="molecule type" value="Genomic_DNA"/>
</dbReference>
<evidence type="ECO:0000256" key="1">
    <source>
        <dbReference type="SAM" id="MobiDB-lite"/>
    </source>
</evidence>
<comment type="caution">
    <text evidence="2">The sequence shown here is derived from an EMBL/GenBank/DDBJ whole genome shotgun (WGS) entry which is preliminary data.</text>
</comment>
<feature type="compositionally biased region" description="Basic and acidic residues" evidence="1">
    <location>
        <begin position="166"/>
        <end position="192"/>
    </location>
</feature>
<feature type="compositionally biased region" description="Low complexity" evidence="1">
    <location>
        <begin position="139"/>
        <end position="151"/>
    </location>
</feature>
<feature type="compositionally biased region" description="Polar residues" evidence="1">
    <location>
        <begin position="472"/>
        <end position="482"/>
    </location>
</feature>
<feature type="region of interest" description="Disordered" evidence="1">
    <location>
        <begin position="52"/>
        <end position="215"/>
    </location>
</feature>
<feature type="compositionally biased region" description="Polar residues" evidence="1">
    <location>
        <begin position="1"/>
        <end position="12"/>
    </location>
</feature>
<reference evidence="2 3" key="1">
    <citation type="submission" date="2016-07" db="EMBL/GenBank/DDBJ databases">
        <title>Pervasive Adenine N6-methylation of Active Genes in Fungi.</title>
        <authorList>
            <consortium name="DOE Joint Genome Institute"/>
            <person name="Mondo S.J."/>
            <person name="Dannebaum R.O."/>
            <person name="Kuo R.C."/>
            <person name="Labutti K."/>
            <person name="Haridas S."/>
            <person name="Kuo A."/>
            <person name="Salamov A."/>
            <person name="Ahrendt S.R."/>
            <person name="Lipzen A."/>
            <person name="Sullivan W."/>
            <person name="Andreopoulos W.B."/>
            <person name="Clum A."/>
            <person name="Lindquist E."/>
            <person name="Daum C."/>
            <person name="Ramamoorthy G.K."/>
            <person name="Gryganskyi A."/>
            <person name="Culley D."/>
            <person name="Magnuson J.K."/>
            <person name="James T.Y."/>
            <person name="O'Malley M.A."/>
            <person name="Stajich J.E."/>
            <person name="Spatafora J.W."/>
            <person name="Visel A."/>
            <person name="Grigoriev I.V."/>
        </authorList>
    </citation>
    <scope>NUCLEOTIDE SEQUENCE [LARGE SCALE GENOMIC DNA]</scope>
    <source>
        <strain evidence="2 3">62-1032</strain>
    </source>
</reference>
<accession>A0A1Y2G4V4</accession>
<organism evidence="2 3">
    <name type="scientific">Leucosporidium creatinivorum</name>
    <dbReference type="NCBI Taxonomy" id="106004"/>
    <lineage>
        <taxon>Eukaryota</taxon>
        <taxon>Fungi</taxon>
        <taxon>Dikarya</taxon>
        <taxon>Basidiomycota</taxon>
        <taxon>Pucciniomycotina</taxon>
        <taxon>Microbotryomycetes</taxon>
        <taxon>Leucosporidiales</taxon>
        <taxon>Leucosporidium</taxon>
    </lineage>
</organism>